<feature type="domain" description="Rho-GAP" evidence="3">
    <location>
        <begin position="369"/>
        <end position="573"/>
    </location>
</feature>
<evidence type="ECO:0000256" key="2">
    <source>
        <dbReference type="SAM" id="MobiDB-lite"/>
    </source>
</evidence>
<reference evidence="4" key="1">
    <citation type="submission" date="2022-05" db="EMBL/GenBank/DDBJ databases">
        <authorList>
            <person name="Okamura Y."/>
        </authorList>
    </citation>
    <scope>NUCLEOTIDE SEQUENCE</scope>
</reference>
<dbReference type="Gene3D" id="1.10.555.10">
    <property type="entry name" value="Rho GTPase activation protein"/>
    <property type="match status" value="1"/>
</dbReference>
<dbReference type="EMBL" id="CALOZG010000002">
    <property type="protein sequence ID" value="CAH3970957.1"/>
    <property type="molecule type" value="Genomic_DNA"/>
</dbReference>
<evidence type="ECO:0000256" key="1">
    <source>
        <dbReference type="ARBA" id="ARBA00022468"/>
    </source>
</evidence>
<name>A0A9P0X322_PIEBR</name>
<feature type="compositionally biased region" description="Polar residues" evidence="2">
    <location>
        <begin position="143"/>
        <end position="155"/>
    </location>
</feature>
<organism evidence="4 5">
    <name type="scientific">Pieris brassicae</name>
    <name type="common">White butterfly</name>
    <name type="synonym">Large white butterfly</name>
    <dbReference type="NCBI Taxonomy" id="7116"/>
    <lineage>
        <taxon>Eukaryota</taxon>
        <taxon>Metazoa</taxon>
        <taxon>Ecdysozoa</taxon>
        <taxon>Arthropoda</taxon>
        <taxon>Hexapoda</taxon>
        <taxon>Insecta</taxon>
        <taxon>Pterygota</taxon>
        <taxon>Neoptera</taxon>
        <taxon>Endopterygota</taxon>
        <taxon>Lepidoptera</taxon>
        <taxon>Glossata</taxon>
        <taxon>Ditrysia</taxon>
        <taxon>Papilionoidea</taxon>
        <taxon>Pieridae</taxon>
        <taxon>Pierinae</taxon>
        <taxon>Pieris</taxon>
    </lineage>
</organism>
<dbReference type="PROSITE" id="PS50238">
    <property type="entry name" value="RHOGAP"/>
    <property type="match status" value="1"/>
</dbReference>
<dbReference type="AlphaFoldDB" id="A0A9P0X322"/>
<evidence type="ECO:0000313" key="4">
    <source>
        <dbReference type="EMBL" id="CAH3970957.1"/>
    </source>
</evidence>
<dbReference type="GO" id="GO:0051056">
    <property type="term" value="P:regulation of small GTPase mediated signal transduction"/>
    <property type="evidence" value="ECO:0007669"/>
    <property type="project" value="TreeGrafter"/>
</dbReference>
<gene>
    <name evidence="4" type="ORF">PIBRA_LOCUS1738</name>
</gene>
<evidence type="ECO:0000313" key="5">
    <source>
        <dbReference type="Proteomes" id="UP001152562"/>
    </source>
</evidence>
<dbReference type="Pfam" id="PF00620">
    <property type="entry name" value="RhoGAP"/>
    <property type="match status" value="1"/>
</dbReference>
<feature type="compositionally biased region" description="Basic and acidic residues" evidence="2">
    <location>
        <begin position="130"/>
        <end position="142"/>
    </location>
</feature>
<proteinExistence type="predicted"/>
<dbReference type="SUPFAM" id="SSF48350">
    <property type="entry name" value="GTPase activation domain, GAP"/>
    <property type="match status" value="1"/>
</dbReference>
<keyword evidence="1" id="KW-0343">GTPase activation</keyword>
<dbReference type="SMART" id="SM00324">
    <property type="entry name" value="RhoGAP"/>
    <property type="match status" value="1"/>
</dbReference>
<comment type="caution">
    <text evidence="4">The sequence shown here is derived from an EMBL/GenBank/DDBJ whole genome shotgun (WGS) entry which is preliminary data.</text>
</comment>
<dbReference type="PANTHER" id="PTHR14963:SF1">
    <property type="entry name" value="RHO GTPASE-ACTIVATING PROTEIN CONUNDRUM"/>
    <property type="match status" value="1"/>
</dbReference>
<dbReference type="GO" id="GO:0005737">
    <property type="term" value="C:cytoplasm"/>
    <property type="evidence" value="ECO:0007669"/>
    <property type="project" value="TreeGrafter"/>
</dbReference>
<dbReference type="GO" id="GO:0030833">
    <property type="term" value="P:regulation of actin filament polymerization"/>
    <property type="evidence" value="ECO:0007669"/>
    <property type="project" value="TreeGrafter"/>
</dbReference>
<feature type="region of interest" description="Disordered" evidence="2">
    <location>
        <begin position="118"/>
        <end position="225"/>
    </location>
</feature>
<accession>A0A9P0X322</accession>
<dbReference type="GO" id="GO:0007165">
    <property type="term" value="P:signal transduction"/>
    <property type="evidence" value="ECO:0007669"/>
    <property type="project" value="InterPro"/>
</dbReference>
<dbReference type="GO" id="GO:0005096">
    <property type="term" value="F:GTPase activator activity"/>
    <property type="evidence" value="ECO:0007669"/>
    <property type="project" value="UniProtKB-KW"/>
</dbReference>
<dbReference type="InterPro" id="IPR008936">
    <property type="entry name" value="Rho_GTPase_activation_prot"/>
</dbReference>
<sequence length="596" mass="66834">MSSAKLESQMLKLESPEVRMSLPLPPRAPDPSALAAYWAEYEDLCRQISTAHHTDDDDNHYEEGELETEWLQAAGLGSLAAPFQAGLEVTEAQLGEAVRPLPREQAAAVRRRVRRLNRTVRRKKAATRARKPDIRDVFRDLENSSGSEPRSRSATPDSLDSLPSGGSGSPPTEWADAATPPDFVDSYPTGTHAPIARTPSAPSGRRARLSPPAPNSPPRPGHELFKPNELHWADIASNTEGIELLGYQRYGTVQGPRIGKERINGSILKENDVFMKHAPVSRTKSAASSQPLSFEHKFNLDRQMLEHDEEWPEHDSTVDIESLVESQFKKLQPLLWLELTALFDKFSLPFHKRKPPKKKRKEDGAVFGVALETLLRKDMIIWEETWSSVPAIIRTLIEALRDRTRDEGLLRVPGNKHKIESLCQLIEQQWYSERGGVQSALSRATGHDLAAVFKRLLRALPQPPLTQELARLFYHTYALSGSTQGRALNLLVLLLPAEQRATLREILRLVREIVEMSDTNKMSEHNVAMIIAPALFPPSLLLKPTDSLETQLATAANSCHVTEALMRWNDQLWTVPASLLAASQRKPHQHRRNNHT</sequence>
<dbReference type="InterPro" id="IPR000198">
    <property type="entry name" value="RhoGAP_dom"/>
</dbReference>
<protein>
    <recommendedName>
        <fullName evidence="3">Rho-GAP domain-containing protein</fullName>
    </recommendedName>
</protein>
<evidence type="ECO:0000259" key="3">
    <source>
        <dbReference type="PROSITE" id="PS50238"/>
    </source>
</evidence>
<keyword evidence="5" id="KW-1185">Reference proteome</keyword>
<dbReference type="PANTHER" id="PTHR14963">
    <property type="entry name" value="RHO GTPASE ACTIVATING PROTEIN 18,19-RELATED"/>
    <property type="match status" value="1"/>
</dbReference>
<feature type="compositionally biased region" description="Basic residues" evidence="2">
    <location>
        <begin position="118"/>
        <end position="129"/>
    </location>
</feature>
<dbReference type="Proteomes" id="UP001152562">
    <property type="component" value="Unassembled WGS sequence"/>
</dbReference>